<name>A0ACC1Z0D2_MELAZ</name>
<reference evidence="1 2" key="1">
    <citation type="journal article" date="2023" name="Science">
        <title>Complex scaffold remodeling in plant triterpene biosynthesis.</title>
        <authorList>
            <person name="De La Pena R."/>
            <person name="Hodgson H."/>
            <person name="Liu J.C."/>
            <person name="Stephenson M.J."/>
            <person name="Martin A.C."/>
            <person name="Owen C."/>
            <person name="Harkess A."/>
            <person name="Leebens-Mack J."/>
            <person name="Jimenez L.E."/>
            <person name="Osbourn A."/>
            <person name="Sattely E.S."/>
        </authorList>
    </citation>
    <scope>NUCLEOTIDE SEQUENCE [LARGE SCALE GENOMIC DNA]</scope>
    <source>
        <strain evidence="2">cv. JPN11</strain>
        <tissue evidence="1">Leaf</tissue>
    </source>
</reference>
<gene>
    <name evidence="1" type="ORF">OWV82_001781</name>
</gene>
<dbReference type="EMBL" id="CM051394">
    <property type="protein sequence ID" value="KAJ4728923.1"/>
    <property type="molecule type" value="Genomic_DNA"/>
</dbReference>
<proteinExistence type="predicted"/>
<keyword evidence="2" id="KW-1185">Reference proteome</keyword>
<accession>A0ACC1Z0D2</accession>
<comment type="caution">
    <text evidence="1">The sequence shown here is derived from an EMBL/GenBank/DDBJ whole genome shotgun (WGS) entry which is preliminary data.</text>
</comment>
<sequence>MVALCFVLDLRNLSPPLIVDLKQSLLQLANLYAISSPFRQSNALRDRIGLCYVFNNRISSSVELKVAYRPSGNLSLRDFHHAVNNLPTDAFSPEIKESGALCCLDVKLSSVLSDQVLYSWGDKDIMRKVIVLSSCLPERVDPATKKTLIDAADKCVSVEFVLFEQKCSHLSDMQEHINNFLRCISDLDNCSFQTYLPEIKVFHGLVKRWLQDLKDDMEEPLQARFIFKGNLVGPVNQITCNLSASVNQIIDAFIPCQMCRCHGIPLNNTVNNKMKEPSCPITGLSLGTLDVIENSVKVGENTVLLMPSFHSSMEPQRVASPIDFNIIERTPLGSLNEGVVIGASYVVIPSASHEMDTTSDEIDQSELNAQIFRGLCSSLHSLDQGLVCSSYCNVETMRKATFHCYYILQPSDSGPMLLRRLAGSEEVLPVPDIDRFIDSSVPKEIEISIQNFLLKIESRGYNPVVHERGFHQKLNSLVKESLQFGDLILEVICTPYIPQKARQDTPFCGCLSASSLGLYSNGQVSTKLYETKPKGNSNQPDSAEVTAELNSTIDVVVQEAENASFDFIIGQDKPTACIAEEWELLVVNEVPKKYSPTCISKPKLNQSVLTPPDNNRQLDEKTSRILERLEVPRQLKTKVVSPATSSSSSISDACLPTKKPLIPFQSSQAADQDTSSSQLMKPNFQRLKRKHK</sequence>
<evidence type="ECO:0000313" key="2">
    <source>
        <dbReference type="Proteomes" id="UP001164539"/>
    </source>
</evidence>
<evidence type="ECO:0000313" key="1">
    <source>
        <dbReference type="EMBL" id="KAJ4728923.1"/>
    </source>
</evidence>
<protein>
    <submittedName>
        <fullName evidence="1">Sperm protamine like</fullName>
    </submittedName>
</protein>
<organism evidence="1 2">
    <name type="scientific">Melia azedarach</name>
    <name type="common">Chinaberry tree</name>
    <dbReference type="NCBI Taxonomy" id="155640"/>
    <lineage>
        <taxon>Eukaryota</taxon>
        <taxon>Viridiplantae</taxon>
        <taxon>Streptophyta</taxon>
        <taxon>Embryophyta</taxon>
        <taxon>Tracheophyta</taxon>
        <taxon>Spermatophyta</taxon>
        <taxon>Magnoliopsida</taxon>
        <taxon>eudicotyledons</taxon>
        <taxon>Gunneridae</taxon>
        <taxon>Pentapetalae</taxon>
        <taxon>rosids</taxon>
        <taxon>malvids</taxon>
        <taxon>Sapindales</taxon>
        <taxon>Meliaceae</taxon>
        <taxon>Melia</taxon>
    </lineage>
</organism>
<dbReference type="Proteomes" id="UP001164539">
    <property type="component" value="Chromosome 1"/>
</dbReference>